<keyword evidence="6" id="KW-1185">Reference proteome</keyword>
<sequence length="681" mass="73473">MKTKRTWTACIALSLSVLCGSVPVYATEPAQESIAQQDVQIQAPAQVQAAALETGGVQLTWDAVPDASGYRIYRRNQDAWELLHIVKKAEKTSYIDKTTVMQTEYTYMLRAYTQTNGTIKLGAASQEVTATTVAVLGTPVMRAATSNDPNSLTISWNAVGGATGYEVFRKAEGEQDWSRMAETSGLYATSYVDHSVVCGKAYSYTVRACCEKNGNRLYGTYDPQGIVGRAVPEAPTLTASSNSSTSVSLSWTKVSGANGYHIYRKTDANGTWTYVNSVGENNTGYQDSGLTAGKRYYYAVAAYCTLPDGSQYIGDLSAAVSVVPKLAAPSLKSVAMGKKGLVFQWNTVSEANGYIIYRKADGGSWSQIATVGSGVTSYEDSGSLKDGGAYVYTAAAKMASGEAGLYNTNGLRGVYYSYQAAINSGTLPDNIALPNVRKETFGTSAEGRALNAYTVGTGAKHMVLNFAIHGWEDNWNRDGYELVRVSVQLLEKLSANASTVTNRGWSVTVVPYVNPDGIVSGTTNNGPGRCSTYRYNTSDSLVKGGVDMNRCFPTGFKQYTSARNYTGPNPLMAKEARALKSLIDNKKGSSTNVYMDVHGWTQQILTNTSGSGFVYATMHQYFPNNSAGGLGGGYVTRYAKEKGYSACLFEFPRNVTSHSVMVNKGYHTKFVNAIWSMITNH</sequence>
<feature type="domain" description="Fibronectin type-III" evidence="3">
    <location>
        <begin position="43"/>
        <end position="135"/>
    </location>
</feature>
<feature type="domain" description="Peptidase M14" evidence="4">
    <location>
        <begin position="414"/>
        <end position="681"/>
    </location>
</feature>
<dbReference type="InterPro" id="IPR003961">
    <property type="entry name" value="FN3_dom"/>
</dbReference>
<dbReference type="CDD" id="cd00063">
    <property type="entry name" value="FN3"/>
    <property type="match status" value="2"/>
</dbReference>
<organism evidence="5 6">
    <name type="scientific">Butyricicoccus intestinisimiae</name>
    <dbReference type="NCBI Taxonomy" id="2841509"/>
    <lineage>
        <taxon>Bacteria</taxon>
        <taxon>Bacillati</taxon>
        <taxon>Bacillota</taxon>
        <taxon>Clostridia</taxon>
        <taxon>Eubacteriales</taxon>
        <taxon>Butyricicoccaceae</taxon>
        <taxon>Butyricicoccus</taxon>
    </lineage>
</organism>
<dbReference type="Pfam" id="PF00246">
    <property type="entry name" value="Peptidase_M14"/>
    <property type="match status" value="1"/>
</dbReference>
<dbReference type="InterPro" id="IPR000834">
    <property type="entry name" value="Peptidase_M14"/>
</dbReference>
<accession>A0ABS6EP96</accession>
<dbReference type="SMART" id="SM00060">
    <property type="entry name" value="FN3"/>
    <property type="match status" value="3"/>
</dbReference>
<comment type="caution">
    <text evidence="5">The sequence shown here is derived from an EMBL/GenBank/DDBJ whole genome shotgun (WGS) entry which is preliminary data.</text>
</comment>
<name>A0ABS6EP96_9FIRM</name>
<comment type="caution">
    <text evidence="1">Lacks conserved residue(s) required for the propagation of feature annotation.</text>
</comment>
<evidence type="ECO:0000256" key="1">
    <source>
        <dbReference type="PROSITE-ProRule" id="PRU01379"/>
    </source>
</evidence>
<comment type="similarity">
    <text evidence="1">Belongs to the peptidase M14 family.</text>
</comment>
<evidence type="ECO:0000313" key="6">
    <source>
        <dbReference type="Proteomes" id="UP000783588"/>
    </source>
</evidence>
<feature type="signal peptide" evidence="2">
    <location>
        <begin position="1"/>
        <end position="26"/>
    </location>
</feature>
<evidence type="ECO:0000313" key="5">
    <source>
        <dbReference type="EMBL" id="MBU5489509.1"/>
    </source>
</evidence>
<feature type="chain" id="PRO_5046898312" evidence="2">
    <location>
        <begin position="27"/>
        <end position="681"/>
    </location>
</feature>
<gene>
    <name evidence="5" type="ORF">KQI75_02505</name>
</gene>
<evidence type="ECO:0000256" key="2">
    <source>
        <dbReference type="SAM" id="SignalP"/>
    </source>
</evidence>
<feature type="domain" description="Fibronectin type-III" evidence="3">
    <location>
        <begin position="231"/>
        <end position="327"/>
    </location>
</feature>
<evidence type="ECO:0000259" key="3">
    <source>
        <dbReference type="PROSITE" id="PS50853"/>
    </source>
</evidence>
<protein>
    <submittedName>
        <fullName evidence="5">Fibronectin type III domain-containing protein</fullName>
    </submittedName>
</protein>
<dbReference type="EMBL" id="JAHLQI010000001">
    <property type="protein sequence ID" value="MBU5489509.1"/>
    <property type="molecule type" value="Genomic_DNA"/>
</dbReference>
<keyword evidence="2" id="KW-0732">Signal</keyword>
<dbReference type="PROSITE" id="PS50853">
    <property type="entry name" value="FN3"/>
    <property type="match status" value="2"/>
</dbReference>
<evidence type="ECO:0000259" key="4">
    <source>
        <dbReference type="PROSITE" id="PS52035"/>
    </source>
</evidence>
<dbReference type="PROSITE" id="PS52035">
    <property type="entry name" value="PEPTIDASE_M14"/>
    <property type="match status" value="1"/>
</dbReference>
<dbReference type="RefSeq" id="WP_216469102.1">
    <property type="nucleotide sequence ID" value="NZ_JAHLQI010000001.1"/>
</dbReference>
<dbReference type="Proteomes" id="UP000783588">
    <property type="component" value="Unassembled WGS sequence"/>
</dbReference>
<proteinExistence type="inferred from homology"/>
<reference evidence="5 6" key="1">
    <citation type="submission" date="2021-06" db="EMBL/GenBank/DDBJ databases">
        <authorList>
            <person name="Sun Q."/>
            <person name="Li D."/>
        </authorList>
    </citation>
    <scope>NUCLEOTIDE SEQUENCE [LARGE SCALE GENOMIC DNA]</scope>
    <source>
        <strain evidence="5 6">MSJd-7</strain>
    </source>
</reference>